<sequence>MTSSTADPYRIVTAEPARYGLFRSAFPSPHNLGAQYETLPRTLPSPNLAGAGAWPRWKPKVVQCLSLYGVYPCTFLYDRNFLTPLVSVSSDKATHPPAPPPLDKTDGILPVGEEERLKRDGRQFNRAYLPGRYRSREPPTKAECEILE</sequence>
<organism evidence="2 3">
    <name type="scientific">Colletotrichum higginsianum (strain IMI 349063)</name>
    <name type="common">Crucifer anthracnose fungus</name>
    <dbReference type="NCBI Taxonomy" id="759273"/>
    <lineage>
        <taxon>Eukaryota</taxon>
        <taxon>Fungi</taxon>
        <taxon>Dikarya</taxon>
        <taxon>Ascomycota</taxon>
        <taxon>Pezizomycotina</taxon>
        <taxon>Sordariomycetes</taxon>
        <taxon>Hypocreomycetidae</taxon>
        <taxon>Glomerellales</taxon>
        <taxon>Glomerellaceae</taxon>
        <taxon>Colletotrichum</taxon>
        <taxon>Colletotrichum destructivum species complex</taxon>
    </lineage>
</organism>
<dbReference type="AlphaFoldDB" id="A0A1B7YK52"/>
<name>A0A1B7YK52_COLHI</name>
<keyword evidence="3" id="KW-1185">Reference proteome</keyword>
<reference evidence="3" key="1">
    <citation type="journal article" date="2017" name="BMC Genomics">
        <title>Gapless genome assembly of Colletotrichum higginsianum reveals chromosome structure and association of transposable elements with secondary metabolite gene clusters.</title>
        <authorList>
            <person name="Dallery J.-F."/>
            <person name="Lapalu N."/>
            <person name="Zampounis A."/>
            <person name="Pigne S."/>
            <person name="Luyten I."/>
            <person name="Amselem J."/>
            <person name="Wittenberg A.H.J."/>
            <person name="Zhou S."/>
            <person name="de Queiroz M.V."/>
            <person name="Robin G.P."/>
            <person name="Auger A."/>
            <person name="Hainaut M."/>
            <person name="Henrissat B."/>
            <person name="Kim K.-T."/>
            <person name="Lee Y.-H."/>
            <person name="Lespinet O."/>
            <person name="Schwartz D.C."/>
            <person name="Thon M.R."/>
            <person name="O'Connell R.J."/>
        </authorList>
    </citation>
    <scope>NUCLEOTIDE SEQUENCE [LARGE SCALE GENOMIC DNA]</scope>
    <source>
        <strain evidence="3">IMI 349063</strain>
    </source>
</reference>
<dbReference type="EMBL" id="LTAN01000003">
    <property type="protein sequence ID" value="OBR12453.1"/>
    <property type="molecule type" value="Genomic_DNA"/>
</dbReference>
<gene>
    <name evidence="2" type="ORF">CH63R_04749</name>
</gene>
<evidence type="ECO:0000313" key="2">
    <source>
        <dbReference type="EMBL" id="OBR12453.1"/>
    </source>
</evidence>
<accession>A0A1B7YK52</accession>
<evidence type="ECO:0000313" key="3">
    <source>
        <dbReference type="Proteomes" id="UP000092177"/>
    </source>
</evidence>
<comment type="caution">
    <text evidence="2">The sequence shown here is derived from an EMBL/GenBank/DDBJ whole genome shotgun (WGS) entry which is preliminary data.</text>
</comment>
<proteinExistence type="predicted"/>
<dbReference type="KEGG" id="chig:CH63R_04749"/>
<evidence type="ECO:0000256" key="1">
    <source>
        <dbReference type="SAM" id="MobiDB-lite"/>
    </source>
</evidence>
<feature type="region of interest" description="Disordered" evidence="1">
    <location>
        <begin position="89"/>
        <end position="109"/>
    </location>
</feature>
<dbReference type="VEuPathDB" id="FungiDB:CH63R_04749"/>
<dbReference type="RefSeq" id="XP_018160970.1">
    <property type="nucleotide sequence ID" value="XM_018299724.1"/>
</dbReference>
<dbReference type="Proteomes" id="UP000092177">
    <property type="component" value="Chromosome 3"/>
</dbReference>
<protein>
    <submittedName>
        <fullName evidence="2">Uncharacterized protein</fullName>
    </submittedName>
</protein>
<dbReference type="GeneID" id="28863831"/>